<keyword evidence="3" id="KW-1185">Reference proteome</keyword>
<feature type="compositionally biased region" description="Basic and acidic residues" evidence="1">
    <location>
        <begin position="32"/>
        <end position="43"/>
    </location>
</feature>
<evidence type="ECO:0000313" key="3">
    <source>
        <dbReference type="Proteomes" id="UP000269945"/>
    </source>
</evidence>
<protein>
    <submittedName>
        <fullName evidence="2">Uncharacterized protein</fullName>
    </submittedName>
</protein>
<reference evidence="2 3" key="1">
    <citation type="submission" date="2018-10" db="EMBL/GenBank/DDBJ databases">
        <authorList>
            <person name="Ekblom R."/>
            <person name="Jareborg N."/>
        </authorList>
    </citation>
    <scope>NUCLEOTIDE SEQUENCE [LARGE SCALE GENOMIC DNA]</scope>
    <source>
        <tissue evidence="2">Muscle</tissue>
    </source>
</reference>
<comment type="caution">
    <text evidence="2">The sequence shown here is derived from an EMBL/GenBank/DDBJ whole genome shotgun (WGS) entry which is preliminary data.</text>
</comment>
<dbReference type="AlphaFoldDB" id="A0A9X9LPP2"/>
<name>A0A9X9LPP2_GULGU</name>
<proteinExistence type="predicted"/>
<gene>
    <name evidence="2" type="ORF">BN2614_LOCUS1</name>
</gene>
<accession>A0A9X9LPP2</accession>
<sequence length="77" mass="8842">PCTSHGQGGLPVHWLGGFVFAGGALPGPWLDPGEKTDLERQSEPEEETEPPTLDYNDQIEREDYEDFEYIRRQKRPR</sequence>
<organism evidence="2 3">
    <name type="scientific">Gulo gulo</name>
    <name type="common">Wolverine</name>
    <name type="synonym">Gluton</name>
    <dbReference type="NCBI Taxonomy" id="48420"/>
    <lineage>
        <taxon>Eukaryota</taxon>
        <taxon>Metazoa</taxon>
        <taxon>Chordata</taxon>
        <taxon>Craniata</taxon>
        <taxon>Vertebrata</taxon>
        <taxon>Euteleostomi</taxon>
        <taxon>Mammalia</taxon>
        <taxon>Eutheria</taxon>
        <taxon>Laurasiatheria</taxon>
        <taxon>Carnivora</taxon>
        <taxon>Caniformia</taxon>
        <taxon>Musteloidea</taxon>
        <taxon>Mustelidae</taxon>
        <taxon>Guloninae</taxon>
        <taxon>Gulo</taxon>
    </lineage>
</organism>
<feature type="non-terminal residue" evidence="2">
    <location>
        <position position="77"/>
    </location>
</feature>
<dbReference type="Proteomes" id="UP000269945">
    <property type="component" value="Unassembled WGS sequence"/>
</dbReference>
<feature type="non-terminal residue" evidence="2">
    <location>
        <position position="1"/>
    </location>
</feature>
<evidence type="ECO:0000313" key="2">
    <source>
        <dbReference type="EMBL" id="VCW78713.1"/>
    </source>
</evidence>
<dbReference type="EMBL" id="CYRY02010533">
    <property type="protein sequence ID" value="VCW78713.1"/>
    <property type="molecule type" value="Genomic_DNA"/>
</dbReference>
<evidence type="ECO:0000256" key="1">
    <source>
        <dbReference type="SAM" id="MobiDB-lite"/>
    </source>
</evidence>
<feature type="region of interest" description="Disordered" evidence="1">
    <location>
        <begin position="25"/>
        <end position="77"/>
    </location>
</feature>